<evidence type="ECO:0000313" key="10">
    <source>
        <dbReference type="Proteomes" id="UP000222564"/>
    </source>
</evidence>
<comment type="subunit">
    <text evidence="4">Homodimer.</text>
</comment>
<dbReference type="Proteomes" id="UP000222564">
    <property type="component" value="Unassembled WGS sequence"/>
</dbReference>
<comment type="catalytic activity">
    <reaction evidence="4 7">
        <text>uridine(38/39/40) in tRNA = pseudouridine(38/39/40) in tRNA</text>
        <dbReference type="Rhea" id="RHEA:22376"/>
        <dbReference type="Rhea" id="RHEA-COMP:10085"/>
        <dbReference type="Rhea" id="RHEA-COMP:10087"/>
        <dbReference type="ChEBI" id="CHEBI:65314"/>
        <dbReference type="ChEBI" id="CHEBI:65315"/>
        <dbReference type="EC" id="5.4.99.12"/>
    </reaction>
</comment>
<dbReference type="PANTHER" id="PTHR11142">
    <property type="entry name" value="PSEUDOURIDYLATE SYNTHASE"/>
    <property type="match status" value="1"/>
</dbReference>
<accession>A0A2C6MJI5</accession>
<evidence type="ECO:0000256" key="6">
    <source>
        <dbReference type="PIRSR" id="PIRSR001430-2"/>
    </source>
</evidence>
<dbReference type="InterPro" id="IPR020095">
    <property type="entry name" value="PsdUridine_synth_TruA_C"/>
</dbReference>
<dbReference type="GO" id="GO:0031119">
    <property type="term" value="P:tRNA pseudouridine synthesis"/>
    <property type="evidence" value="ECO:0007669"/>
    <property type="project" value="UniProtKB-UniRule"/>
</dbReference>
<gene>
    <name evidence="4" type="primary">truA</name>
    <name evidence="9" type="ORF">P378_01840</name>
</gene>
<dbReference type="PANTHER" id="PTHR11142:SF22">
    <property type="entry name" value="TRNA PSEUDOURIDINE SYNTHASE A 2"/>
    <property type="match status" value="1"/>
</dbReference>
<evidence type="ECO:0000256" key="4">
    <source>
        <dbReference type="HAMAP-Rule" id="MF_00171"/>
    </source>
</evidence>
<dbReference type="Gene3D" id="3.30.70.660">
    <property type="entry name" value="Pseudouridine synthase I, catalytic domain, C-terminal subdomain"/>
    <property type="match status" value="1"/>
</dbReference>
<feature type="domain" description="Pseudouridine synthase I TruA alpha/beta" evidence="8">
    <location>
        <begin position="8"/>
        <end position="105"/>
    </location>
</feature>
<name>A0A2C6MJI5_9FIRM</name>
<dbReference type="Pfam" id="PF01416">
    <property type="entry name" value="PseudoU_synth_1"/>
    <property type="match status" value="2"/>
</dbReference>
<dbReference type="PIRSF" id="PIRSF001430">
    <property type="entry name" value="tRNA_psdUrid_synth"/>
    <property type="match status" value="1"/>
</dbReference>
<feature type="domain" description="Pseudouridine synthase I TruA alpha/beta" evidence="8">
    <location>
        <begin position="144"/>
        <end position="226"/>
    </location>
</feature>
<dbReference type="CDD" id="cd02570">
    <property type="entry name" value="PseudoU_synth_EcTruA"/>
    <property type="match status" value="1"/>
</dbReference>
<evidence type="ECO:0000256" key="7">
    <source>
        <dbReference type="RuleBase" id="RU003792"/>
    </source>
</evidence>
<protein>
    <recommendedName>
        <fullName evidence="4">tRNA pseudouridine synthase A</fullName>
        <ecNumber evidence="4">5.4.99.12</ecNumber>
    </recommendedName>
    <alternativeName>
        <fullName evidence="4">tRNA pseudouridine(38-40) synthase</fullName>
    </alternativeName>
    <alternativeName>
        <fullName evidence="4">tRNA pseudouridylate synthase I</fullName>
    </alternativeName>
    <alternativeName>
        <fullName evidence="4">tRNA-uridine isomerase I</fullName>
    </alternativeName>
</protein>
<comment type="caution">
    <text evidence="9">The sequence shown here is derived from an EMBL/GenBank/DDBJ whole genome shotgun (WGS) entry which is preliminary data.</text>
</comment>
<evidence type="ECO:0000256" key="3">
    <source>
        <dbReference type="ARBA" id="ARBA00023235"/>
    </source>
</evidence>
<dbReference type="NCBIfam" id="TIGR00071">
    <property type="entry name" value="hisT_truA"/>
    <property type="match status" value="1"/>
</dbReference>
<evidence type="ECO:0000259" key="8">
    <source>
        <dbReference type="Pfam" id="PF01416"/>
    </source>
</evidence>
<sequence length="266" mass="30787">MKNYKLTIQYDGTRYKGWQRLGNTDMTIQARIENVLSKMTGEEIEVIGSGRTDMGVHALGQVANFKTRSLMTVEKIMDYVYRYLPEDIVVTGIEEVDERFHARYSAVSKKYIYRIWNCKHHDPFLRKYTEHIPENLNMEAMRKAASYLIGEHDFSGFKSSRSKKKSNVRTLYSVDINKSECLIEMAFHGNGFLHNMVRIITGTLLEVGLGRMKPEYAKEILEKKTEPWPAPQLHRRDCICWKLIINGAIKGTVACCKETVPFVMVF</sequence>
<keyword evidence="2 4" id="KW-0819">tRNA processing</keyword>
<dbReference type="Gene3D" id="3.30.70.580">
    <property type="entry name" value="Pseudouridine synthase I, catalytic domain, N-terminal subdomain"/>
    <property type="match status" value="1"/>
</dbReference>
<reference evidence="9 10" key="1">
    <citation type="submission" date="2013-09" db="EMBL/GenBank/DDBJ databases">
        <title>Biodegradation of hydrocarbons in the deep terrestrial subsurface : characterization of a microbial consortium composed of two Desulfotomaculum species originating from a deep geological formation.</title>
        <authorList>
            <person name="Aullo T."/>
            <person name="Berlendis S."/>
            <person name="Lascourreges J.-F."/>
            <person name="Dessort D."/>
            <person name="Saint-Laurent S."/>
            <person name="Schraauwers B."/>
            <person name="Mas J."/>
            <person name="Magot M."/>
            <person name="Ranchou-Peyruse A."/>
        </authorList>
    </citation>
    <scope>NUCLEOTIDE SEQUENCE [LARGE SCALE GENOMIC DNA]</scope>
    <source>
        <strain evidence="9 10">Bs107</strain>
    </source>
</reference>
<feature type="active site" description="Nucleophile" evidence="4 5">
    <location>
        <position position="53"/>
    </location>
</feature>
<evidence type="ECO:0000313" key="9">
    <source>
        <dbReference type="EMBL" id="PHJ39733.1"/>
    </source>
</evidence>
<dbReference type="InterPro" id="IPR020094">
    <property type="entry name" value="TruA/RsuA/RluB/E/F_N"/>
</dbReference>
<feature type="binding site" evidence="4 6">
    <location>
        <position position="111"/>
    </location>
    <ligand>
        <name>substrate</name>
    </ligand>
</feature>
<dbReference type="HAMAP" id="MF_00171">
    <property type="entry name" value="TruA"/>
    <property type="match status" value="1"/>
</dbReference>
<comment type="similarity">
    <text evidence="1 4 7">Belongs to the tRNA pseudouridine synthase TruA family.</text>
</comment>
<evidence type="ECO:0000256" key="1">
    <source>
        <dbReference type="ARBA" id="ARBA00009375"/>
    </source>
</evidence>
<comment type="caution">
    <text evidence="4">Lacks conserved residue(s) required for the propagation of feature annotation.</text>
</comment>
<dbReference type="InterPro" id="IPR020103">
    <property type="entry name" value="PsdUridine_synth_cat_dom_sf"/>
</dbReference>
<evidence type="ECO:0000256" key="2">
    <source>
        <dbReference type="ARBA" id="ARBA00022694"/>
    </source>
</evidence>
<keyword evidence="3 4" id="KW-0413">Isomerase</keyword>
<dbReference type="AlphaFoldDB" id="A0A2C6MJI5"/>
<dbReference type="GO" id="GO:0003723">
    <property type="term" value="F:RNA binding"/>
    <property type="evidence" value="ECO:0007669"/>
    <property type="project" value="InterPro"/>
</dbReference>
<dbReference type="InterPro" id="IPR001406">
    <property type="entry name" value="PsdUridine_synth_TruA"/>
</dbReference>
<dbReference type="SUPFAM" id="SSF55120">
    <property type="entry name" value="Pseudouridine synthase"/>
    <property type="match status" value="1"/>
</dbReference>
<dbReference type="EC" id="5.4.99.12" evidence="4"/>
<dbReference type="InterPro" id="IPR020097">
    <property type="entry name" value="PsdUridine_synth_TruA_a/b_dom"/>
</dbReference>
<organism evidence="9 10">
    <name type="scientific">Desulforamulus profundi</name>
    <dbReference type="NCBI Taxonomy" id="1383067"/>
    <lineage>
        <taxon>Bacteria</taxon>
        <taxon>Bacillati</taxon>
        <taxon>Bacillota</taxon>
        <taxon>Clostridia</taxon>
        <taxon>Eubacteriales</taxon>
        <taxon>Peptococcaceae</taxon>
        <taxon>Desulforamulus</taxon>
    </lineage>
</organism>
<keyword evidence="10" id="KW-1185">Reference proteome</keyword>
<comment type="function">
    <text evidence="4">Formation of pseudouridine at positions 38, 39 and 40 in the anticodon stem and loop of transfer RNAs.</text>
</comment>
<evidence type="ECO:0000256" key="5">
    <source>
        <dbReference type="PIRSR" id="PIRSR001430-1"/>
    </source>
</evidence>
<dbReference type="FunFam" id="3.30.70.580:FF:000001">
    <property type="entry name" value="tRNA pseudouridine synthase A"/>
    <property type="match status" value="1"/>
</dbReference>
<proteinExistence type="inferred from homology"/>
<dbReference type="EMBL" id="AWQQ01000015">
    <property type="protein sequence ID" value="PHJ39733.1"/>
    <property type="molecule type" value="Genomic_DNA"/>
</dbReference>
<dbReference type="GO" id="GO:0160147">
    <property type="term" value="F:tRNA pseudouridine(38-40) synthase activity"/>
    <property type="evidence" value="ECO:0007669"/>
    <property type="project" value="UniProtKB-EC"/>
</dbReference>